<dbReference type="AlphaFoldDB" id="A0A8J3EV57"/>
<proteinExistence type="predicted"/>
<dbReference type="CDD" id="cd06558">
    <property type="entry name" value="crotonase-like"/>
    <property type="match status" value="1"/>
</dbReference>
<dbReference type="RefSeq" id="WP_130648712.1">
    <property type="nucleotide sequence ID" value="NZ_BMHA01000013.1"/>
</dbReference>
<dbReference type="GO" id="GO:0003824">
    <property type="term" value="F:catalytic activity"/>
    <property type="evidence" value="ECO:0007669"/>
    <property type="project" value="UniProtKB-ARBA"/>
</dbReference>
<dbReference type="PANTHER" id="PTHR11941:SF54">
    <property type="entry name" value="ENOYL-COA HYDRATASE, MITOCHONDRIAL"/>
    <property type="match status" value="1"/>
</dbReference>
<name>A0A8J3EV57_9ACTN</name>
<comment type="caution">
    <text evidence="2">The sequence shown here is derived from an EMBL/GenBank/DDBJ whole genome shotgun (WGS) entry which is preliminary data.</text>
</comment>
<evidence type="ECO:0000313" key="3">
    <source>
        <dbReference type="Proteomes" id="UP000650511"/>
    </source>
</evidence>
<keyword evidence="3" id="KW-1185">Reference proteome</keyword>
<dbReference type="InterPro" id="IPR001753">
    <property type="entry name" value="Enoyl-CoA_hydra/iso"/>
</dbReference>
<evidence type="ECO:0000256" key="1">
    <source>
        <dbReference type="SAM" id="MobiDB-lite"/>
    </source>
</evidence>
<dbReference type="Gene3D" id="3.90.226.10">
    <property type="entry name" value="2-enoyl-CoA Hydratase, Chain A, domain 1"/>
    <property type="match status" value="1"/>
</dbReference>
<feature type="region of interest" description="Disordered" evidence="1">
    <location>
        <begin position="234"/>
        <end position="253"/>
    </location>
</feature>
<dbReference type="EMBL" id="BMHA01000013">
    <property type="protein sequence ID" value="GGI08987.1"/>
    <property type="molecule type" value="Genomic_DNA"/>
</dbReference>
<dbReference type="OrthoDB" id="2988772at2"/>
<reference evidence="2" key="1">
    <citation type="journal article" date="2014" name="Int. J. Syst. Evol. Microbiol.">
        <title>Complete genome sequence of Corynebacterium casei LMG S-19264T (=DSM 44701T), isolated from a smear-ripened cheese.</title>
        <authorList>
            <consortium name="US DOE Joint Genome Institute (JGI-PGF)"/>
            <person name="Walter F."/>
            <person name="Albersmeier A."/>
            <person name="Kalinowski J."/>
            <person name="Ruckert C."/>
        </authorList>
    </citation>
    <scope>NUCLEOTIDE SEQUENCE</scope>
    <source>
        <strain evidence="2">CGMCC 1.14988</strain>
    </source>
</reference>
<dbReference type="PANTHER" id="PTHR11941">
    <property type="entry name" value="ENOYL-COA HYDRATASE-RELATED"/>
    <property type="match status" value="1"/>
</dbReference>
<sequence length="253" mass="26858">MSEPVAVELVEIPAGTLRVITLSRPAVRNAMDTALLVALSDALDDADRDARLRGVLVTGAGGAFSAGADLREELPDDGRRRMELFTTVYEQLTLLRVPTAAAVEGYAVGGGVELVGACDLRVLARDAVLRFPGAIHGVPVGTARTVGQVGLSVAKDWVLSSRDVPAEEAFAAGFAQRLVPPGGTSDAARVWLDEVARRDPDTVALLKRLFNDHGGVRNRVAYENDALRAHAETGGLAPGLDRDLPRTVRPRRV</sequence>
<evidence type="ECO:0000313" key="2">
    <source>
        <dbReference type="EMBL" id="GGI08987.1"/>
    </source>
</evidence>
<dbReference type="SUPFAM" id="SSF52096">
    <property type="entry name" value="ClpP/crotonase"/>
    <property type="match status" value="1"/>
</dbReference>
<protein>
    <submittedName>
        <fullName evidence="2">Enoyl-CoA hydratase</fullName>
    </submittedName>
</protein>
<dbReference type="GO" id="GO:0006635">
    <property type="term" value="P:fatty acid beta-oxidation"/>
    <property type="evidence" value="ECO:0007669"/>
    <property type="project" value="TreeGrafter"/>
</dbReference>
<accession>A0A8J3EV57</accession>
<gene>
    <name evidence="2" type="ORF">GCM10011354_31830</name>
</gene>
<dbReference type="Proteomes" id="UP000650511">
    <property type="component" value="Unassembled WGS sequence"/>
</dbReference>
<dbReference type="Pfam" id="PF00378">
    <property type="entry name" value="ECH_1"/>
    <property type="match status" value="1"/>
</dbReference>
<dbReference type="InterPro" id="IPR029045">
    <property type="entry name" value="ClpP/crotonase-like_dom_sf"/>
</dbReference>
<reference evidence="2" key="2">
    <citation type="submission" date="2020-09" db="EMBL/GenBank/DDBJ databases">
        <authorList>
            <person name="Sun Q."/>
            <person name="Zhou Y."/>
        </authorList>
    </citation>
    <scope>NUCLEOTIDE SEQUENCE</scope>
    <source>
        <strain evidence="2">CGMCC 1.14988</strain>
    </source>
</reference>
<organism evidence="2 3">
    <name type="scientific">Egicoccus halophilus</name>
    <dbReference type="NCBI Taxonomy" id="1670830"/>
    <lineage>
        <taxon>Bacteria</taxon>
        <taxon>Bacillati</taxon>
        <taxon>Actinomycetota</taxon>
        <taxon>Nitriliruptoria</taxon>
        <taxon>Egicoccales</taxon>
        <taxon>Egicoccaceae</taxon>
        <taxon>Egicoccus</taxon>
    </lineage>
</organism>